<gene>
    <name evidence="1" type="ORF">BT62DRAFT_936080</name>
</gene>
<evidence type="ECO:0000313" key="1">
    <source>
        <dbReference type="EMBL" id="KAG7442527.1"/>
    </source>
</evidence>
<keyword evidence="2" id="KW-1185">Reference proteome</keyword>
<comment type="caution">
    <text evidence="1">The sequence shown here is derived from an EMBL/GenBank/DDBJ whole genome shotgun (WGS) entry which is preliminary data.</text>
</comment>
<name>A0A9P7VL75_9AGAR</name>
<dbReference type="EMBL" id="MU250551">
    <property type="protein sequence ID" value="KAG7442527.1"/>
    <property type="molecule type" value="Genomic_DNA"/>
</dbReference>
<dbReference type="GeneID" id="66109360"/>
<dbReference type="RefSeq" id="XP_043036027.1">
    <property type="nucleotide sequence ID" value="XM_043187063.1"/>
</dbReference>
<evidence type="ECO:0000313" key="2">
    <source>
        <dbReference type="Proteomes" id="UP000812287"/>
    </source>
</evidence>
<protein>
    <submittedName>
        <fullName evidence="1">Uncharacterized protein</fullName>
    </submittedName>
</protein>
<proteinExistence type="predicted"/>
<reference evidence="1" key="1">
    <citation type="submission" date="2020-11" db="EMBL/GenBank/DDBJ databases">
        <title>Adaptations for nitrogen fixation in a non-lichenized fungal sporocarp promotes dispersal by wood-feeding termites.</title>
        <authorList>
            <consortium name="DOE Joint Genome Institute"/>
            <person name="Koch R.A."/>
            <person name="Yoon G."/>
            <person name="Arayal U."/>
            <person name="Lail K."/>
            <person name="Amirebrahimi M."/>
            <person name="Labutti K."/>
            <person name="Lipzen A."/>
            <person name="Riley R."/>
            <person name="Barry K."/>
            <person name="Henrissat B."/>
            <person name="Grigoriev I.V."/>
            <person name="Herr J.R."/>
            <person name="Aime M.C."/>
        </authorList>
    </citation>
    <scope>NUCLEOTIDE SEQUENCE</scope>
    <source>
        <strain evidence="1">MCA 3950</strain>
    </source>
</reference>
<organism evidence="1 2">
    <name type="scientific">Guyanagaster necrorhizus</name>
    <dbReference type="NCBI Taxonomy" id="856835"/>
    <lineage>
        <taxon>Eukaryota</taxon>
        <taxon>Fungi</taxon>
        <taxon>Dikarya</taxon>
        <taxon>Basidiomycota</taxon>
        <taxon>Agaricomycotina</taxon>
        <taxon>Agaricomycetes</taxon>
        <taxon>Agaricomycetidae</taxon>
        <taxon>Agaricales</taxon>
        <taxon>Marasmiineae</taxon>
        <taxon>Physalacriaceae</taxon>
        <taxon>Guyanagaster</taxon>
    </lineage>
</organism>
<accession>A0A9P7VL75</accession>
<sequence>MDSFMLYSSNDGYIETTIPSYMLSVTTSATYSHPDFCPSSTMLQHTPPDHPYLRASSAFSALIQLYARSDQLDPAYTRFRRFGNVSPICQRGCDALETVHHVFVSCPYHSFWQHAIKSLIKETSCILDSTDVPLRLWGSFLQLIRRFFDGPGALGPNPCLTFTSASHHPCPH</sequence>
<dbReference type="Proteomes" id="UP000812287">
    <property type="component" value="Unassembled WGS sequence"/>
</dbReference>
<dbReference type="OrthoDB" id="3260407at2759"/>
<dbReference type="AlphaFoldDB" id="A0A9P7VL75"/>